<keyword evidence="1" id="KW-0694">RNA-binding</keyword>
<evidence type="ECO:0000259" key="4">
    <source>
        <dbReference type="PROSITE" id="PS50141"/>
    </source>
</evidence>
<organism evidence="5 6">
    <name type="scientific">Trichonephila inaurata madagascariensis</name>
    <dbReference type="NCBI Taxonomy" id="2747483"/>
    <lineage>
        <taxon>Eukaryota</taxon>
        <taxon>Metazoa</taxon>
        <taxon>Ecdysozoa</taxon>
        <taxon>Arthropoda</taxon>
        <taxon>Chelicerata</taxon>
        <taxon>Arachnida</taxon>
        <taxon>Araneae</taxon>
        <taxon>Araneomorphae</taxon>
        <taxon>Entelegynae</taxon>
        <taxon>Araneoidea</taxon>
        <taxon>Nephilidae</taxon>
        <taxon>Trichonephila</taxon>
        <taxon>Trichonephila inaurata</taxon>
    </lineage>
</organism>
<dbReference type="InterPro" id="IPR032675">
    <property type="entry name" value="LRR_dom_sf"/>
</dbReference>
<feature type="region of interest" description="Disordered" evidence="2">
    <location>
        <begin position="151"/>
        <end position="194"/>
    </location>
</feature>
<dbReference type="GO" id="GO:0005737">
    <property type="term" value="C:cytoplasm"/>
    <property type="evidence" value="ECO:0007669"/>
    <property type="project" value="TreeGrafter"/>
</dbReference>
<evidence type="ECO:0000256" key="2">
    <source>
        <dbReference type="SAM" id="MobiDB-lite"/>
    </source>
</evidence>
<evidence type="ECO:0000313" key="6">
    <source>
        <dbReference type="Proteomes" id="UP000886998"/>
    </source>
</evidence>
<dbReference type="PANTHER" id="PTHR10910">
    <property type="entry name" value="EUKARYOTE SPECIFIC DSRNA BINDING PROTEIN"/>
    <property type="match status" value="1"/>
</dbReference>
<dbReference type="GO" id="GO:0006382">
    <property type="term" value="P:adenosine to inosine editing"/>
    <property type="evidence" value="ECO:0007669"/>
    <property type="project" value="TreeGrafter"/>
</dbReference>
<dbReference type="GO" id="GO:0006396">
    <property type="term" value="P:RNA processing"/>
    <property type="evidence" value="ECO:0007669"/>
    <property type="project" value="InterPro"/>
</dbReference>
<dbReference type="FunFam" id="3.30.160.20:FF:000127">
    <property type="entry name" value="Putative trna-specific adenosine deaminase 1"/>
    <property type="match status" value="1"/>
</dbReference>
<feature type="domain" description="DRBM" evidence="3">
    <location>
        <begin position="193"/>
        <end position="259"/>
    </location>
</feature>
<dbReference type="InterPro" id="IPR014720">
    <property type="entry name" value="dsRBD_dom"/>
</dbReference>
<feature type="compositionally biased region" description="Basic and acidic residues" evidence="2">
    <location>
        <begin position="151"/>
        <end position="164"/>
    </location>
</feature>
<protein>
    <submittedName>
        <fullName evidence="5">Double-stranded RNA-specific editase 1</fullName>
    </submittedName>
</protein>
<dbReference type="PROSITE" id="PS50137">
    <property type="entry name" value="DS_RBD"/>
    <property type="match status" value="2"/>
</dbReference>
<dbReference type="SUPFAM" id="SSF54768">
    <property type="entry name" value="dsRNA-binding domain-like"/>
    <property type="match status" value="2"/>
</dbReference>
<dbReference type="GO" id="GO:0008251">
    <property type="term" value="F:tRNA-specific adenosine deaminase activity"/>
    <property type="evidence" value="ECO:0007669"/>
    <property type="project" value="TreeGrafter"/>
</dbReference>
<dbReference type="Gene3D" id="3.30.160.20">
    <property type="match status" value="2"/>
</dbReference>
<dbReference type="PANTHER" id="PTHR10910:SF62">
    <property type="entry name" value="AT07585P-RELATED"/>
    <property type="match status" value="1"/>
</dbReference>
<dbReference type="Pfam" id="PF14580">
    <property type="entry name" value="LRR_9"/>
    <property type="match status" value="1"/>
</dbReference>
<reference evidence="5" key="1">
    <citation type="submission" date="2020-08" db="EMBL/GenBank/DDBJ databases">
        <title>Multicomponent nature underlies the extraordinary mechanical properties of spider dragline silk.</title>
        <authorList>
            <person name="Kono N."/>
            <person name="Nakamura H."/>
            <person name="Mori M."/>
            <person name="Yoshida Y."/>
            <person name="Ohtoshi R."/>
            <person name="Malay A.D."/>
            <person name="Moran D.A.P."/>
            <person name="Tomita M."/>
            <person name="Numata K."/>
            <person name="Arakawa K."/>
        </authorList>
    </citation>
    <scope>NUCLEOTIDE SEQUENCE</scope>
</reference>
<gene>
    <name evidence="5" type="primary">Adarb1</name>
    <name evidence="5" type="ORF">TNIN_257161</name>
</gene>
<dbReference type="Proteomes" id="UP000886998">
    <property type="component" value="Unassembled WGS sequence"/>
</dbReference>
<dbReference type="PROSITE" id="PS51450">
    <property type="entry name" value="LRR"/>
    <property type="match status" value="1"/>
</dbReference>
<dbReference type="InterPro" id="IPR001611">
    <property type="entry name" value="Leu-rich_rpt"/>
</dbReference>
<dbReference type="Pfam" id="PF02137">
    <property type="entry name" value="A_deamin"/>
    <property type="match status" value="1"/>
</dbReference>
<comment type="caution">
    <text evidence="5">The sequence shown here is derived from an EMBL/GenBank/DDBJ whole genome shotgun (WGS) entry which is preliminary data.</text>
</comment>
<evidence type="ECO:0000256" key="1">
    <source>
        <dbReference type="PROSITE-ProRule" id="PRU00266"/>
    </source>
</evidence>
<feature type="domain" description="A to I editase" evidence="4">
    <location>
        <begin position="464"/>
        <end position="790"/>
    </location>
</feature>
<dbReference type="EMBL" id="BMAV01018142">
    <property type="protein sequence ID" value="GFY70281.1"/>
    <property type="molecule type" value="Genomic_DNA"/>
</dbReference>
<evidence type="ECO:0000313" key="5">
    <source>
        <dbReference type="EMBL" id="GFY70281.1"/>
    </source>
</evidence>
<evidence type="ECO:0000259" key="3">
    <source>
        <dbReference type="PROSITE" id="PS50137"/>
    </source>
</evidence>
<dbReference type="SMART" id="SM00358">
    <property type="entry name" value="DSRM"/>
    <property type="match status" value="2"/>
</dbReference>
<dbReference type="OrthoDB" id="10268011at2759"/>
<accession>A0A8X7CK34</accession>
<dbReference type="GO" id="GO:0003726">
    <property type="term" value="F:double-stranded RNA adenosine deaminase activity"/>
    <property type="evidence" value="ECO:0007669"/>
    <property type="project" value="TreeGrafter"/>
</dbReference>
<dbReference type="Pfam" id="PF00035">
    <property type="entry name" value="dsrm"/>
    <property type="match status" value="2"/>
</dbReference>
<sequence length="794" mass="88946">MDEKIQNLLQTCKPEEVTEINIEDCTGHSKFQQFKQFTNLEYLSLKRCGISNLKGFPKFSKLKKLDLSFNRVSSTLFFLNYCPQLAYLDLSSNRIKDISVLQPLEKLKNLQSLLLVNCEVTQVPGYRKKVFMLVPSLKDLDGEDKTMKDAEELKPDEFVPEKDPLNGSSLKKGKKRKSKGGESPSKKQKIGFPSKNALMQLNELKPGLKYIVESTTGPAHNPQFVVSVEVNGNKYIGKGNSKQLAKHAAAQTALASFVQFRNTPKALTALNQPMDQSDFTTDTKSAGFSFSPPELEEDRLHRQIKVDTSGSPDSKHLMKILSEAAKKNPVMLLNEIHPGLDFKLVEENNIVPSQRFRMTVEVKGMLYEGTGPNKKMARASAARSVMSNLYKVSYNTHGFSFFAPDSADAELFIFPQSVADKISKSVLSTFTDIMAGDPDHAKWKIIAGIAMTKNETMDDLQIITLGTGTKCINGEHISMSGANLNDCHAEIISRRCLKDFLFTNLEFFLEGKSDQSIFQKREGGGFCLKPHIKFHLYISTAPCGDARIFCPHEEGIIDKTDRHPNRNSRGILRTKIESGEGTIPIRNGQGVQTWDGILPGQERLLTMSCSDKIASWNVLGLQGALLSHFIEPIYLDSVILGGLFHPNHLKRAIFGRLENSLKELPPLFKLNKPKMCTTSSPEVRHLLKSPNYSINWTIGLGHPEVVNATTGKTEAGQISRVSKTTFFQRFMNIYDRLSHIHDYETPKPGLYASYKNVVKHYQEAKGALVLAFLDAGHGQWVKKPIEQNEFELMY</sequence>
<dbReference type="GO" id="GO:0005730">
    <property type="term" value="C:nucleolus"/>
    <property type="evidence" value="ECO:0007669"/>
    <property type="project" value="TreeGrafter"/>
</dbReference>
<dbReference type="Gene3D" id="3.80.10.10">
    <property type="entry name" value="Ribonuclease Inhibitor"/>
    <property type="match status" value="1"/>
</dbReference>
<dbReference type="SMART" id="SM00552">
    <property type="entry name" value="ADEAMc"/>
    <property type="match status" value="1"/>
</dbReference>
<proteinExistence type="predicted"/>
<dbReference type="SUPFAM" id="SSF52058">
    <property type="entry name" value="L domain-like"/>
    <property type="match status" value="1"/>
</dbReference>
<keyword evidence="6" id="KW-1185">Reference proteome</keyword>
<dbReference type="PROSITE" id="PS50141">
    <property type="entry name" value="A_DEAMIN_EDITASE"/>
    <property type="match status" value="1"/>
</dbReference>
<dbReference type="CDD" id="cd19865">
    <property type="entry name" value="DSRM_STRBP_RED-like_rpt1"/>
    <property type="match status" value="1"/>
</dbReference>
<dbReference type="InterPro" id="IPR002466">
    <property type="entry name" value="A_deamin"/>
</dbReference>
<dbReference type="AlphaFoldDB" id="A0A8X7CK34"/>
<feature type="domain" description="DRBM" evidence="3">
    <location>
        <begin position="316"/>
        <end position="391"/>
    </location>
</feature>
<name>A0A8X7CK34_9ARAC</name>
<dbReference type="GO" id="GO:0003725">
    <property type="term" value="F:double-stranded RNA binding"/>
    <property type="evidence" value="ECO:0007669"/>
    <property type="project" value="TreeGrafter"/>
</dbReference>